<dbReference type="Gene3D" id="1.25.10.10">
    <property type="entry name" value="Leucine-rich Repeat Variant"/>
    <property type="match status" value="1"/>
</dbReference>
<dbReference type="InterPro" id="IPR000569">
    <property type="entry name" value="HECT_dom"/>
</dbReference>
<dbReference type="RefSeq" id="XP_022579852.1">
    <property type="nucleotide sequence ID" value="XM_022727728.1"/>
</dbReference>
<feature type="compositionally biased region" description="Low complexity" evidence="7">
    <location>
        <begin position="1183"/>
        <end position="1195"/>
    </location>
</feature>
<evidence type="ECO:0000259" key="8">
    <source>
        <dbReference type="PROSITE" id="PS50237"/>
    </source>
</evidence>
<evidence type="ECO:0000256" key="6">
    <source>
        <dbReference type="PROSITE-ProRule" id="PRU00104"/>
    </source>
</evidence>
<feature type="region of interest" description="Disordered" evidence="7">
    <location>
        <begin position="1"/>
        <end position="209"/>
    </location>
</feature>
<dbReference type="EC" id="2.3.2.26" evidence="3"/>
<dbReference type="GO" id="GO:0016607">
    <property type="term" value="C:nuclear speck"/>
    <property type="evidence" value="ECO:0007669"/>
    <property type="project" value="TreeGrafter"/>
</dbReference>
<feature type="active site" description="Glycyl thioester intermediate" evidence="6">
    <location>
        <position position="1800"/>
    </location>
</feature>
<protein>
    <recommendedName>
        <fullName evidence="3">HECT-type E3 ubiquitin transferase</fullName>
        <ecNumber evidence="3">2.3.2.26</ecNumber>
    </recommendedName>
</protein>
<dbReference type="VEuPathDB" id="FungiDB:ASPZODRAFT_2109720"/>
<feature type="compositionally biased region" description="Polar residues" evidence="7">
    <location>
        <begin position="172"/>
        <end position="191"/>
    </location>
</feature>
<evidence type="ECO:0000256" key="1">
    <source>
        <dbReference type="ARBA" id="ARBA00000885"/>
    </source>
</evidence>
<evidence type="ECO:0000313" key="9">
    <source>
        <dbReference type="EMBL" id="OJJ45342.1"/>
    </source>
</evidence>
<feature type="region of interest" description="Disordered" evidence="7">
    <location>
        <begin position="1042"/>
        <end position="1130"/>
    </location>
</feature>
<proteinExistence type="inferred from homology"/>
<dbReference type="GeneID" id="34614192"/>
<feature type="region of interest" description="Disordered" evidence="7">
    <location>
        <begin position="1144"/>
        <end position="1205"/>
    </location>
</feature>
<dbReference type="Pfam" id="PF00632">
    <property type="entry name" value="HECT"/>
    <property type="match status" value="1"/>
</dbReference>
<feature type="region of interest" description="Disordered" evidence="7">
    <location>
        <begin position="1273"/>
        <end position="1305"/>
    </location>
</feature>
<feature type="compositionally biased region" description="Acidic residues" evidence="7">
    <location>
        <begin position="1117"/>
        <end position="1130"/>
    </location>
</feature>
<dbReference type="GO" id="GO:0061630">
    <property type="term" value="F:ubiquitin protein ligase activity"/>
    <property type="evidence" value="ECO:0007669"/>
    <property type="project" value="UniProtKB-EC"/>
</dbReference>
<dbReference type="Gene3D" id="3.90.1750.10">
    <property type="entry name" value="Hect, E3 ligase catalytic domains"/>
    <property type="match status" value="1"/>
</dbReference>
<dbReference type="InterPro" id="IPR035983">
    <property type="entry name" value="Hect_E3_ubiquitin_ligase"/>
</dbReference>
<dbReference type="PANTHER" id="PTHR45670:SF1">
    <property type="entry name" value="E3 UBIQUITIN-PROTEIN LIGASE HECTD1"/>
    <property type="match status" value="1"/>
</dbReference>
<dbReference type="SUPFAM" id="SSF48371">
    <property type="entry name" value="ARM repeat"/>
    <property type="match status" value="2"/>
</dbReference>
<comment type="catalytic activity">
    <reaction evidence="1">
        <text>S-ubiquitinyl-[E2 ubiquitin-conjugating enzyme]-L-cysteine + [acceptor protein]-L-lysine = [E2 ubiquitin-conjugating enzyme]-L-cysteine + N(6)-ubiquitinyl-[acceptor protein]-L-lysine.</text>
        <dbReference type="EC" id="2.3.2.26"/>
    </reaction>
</comment>
<feature type="domain" description="HECT" evidence="8">
    <location>
        <begin position="1477"/>
        <end position="1833"/>
    </location>
</feature>
<accession>A0A1L9SDX2</accession>
<dbReference type="STRING" id="1073090.A0A1L9SDX2"/>
<reference evidence="10" key="1">
    <citation type="journal article" date="2017" name="Genome Biol.">
        <title>Comparative genomics reveals high biological diversity and specific adaptations in the industrially and medically important fungal genus Aspergillus.</title>
        <authorList>
            <person name="de Vries R.P."/>
            <person name="Riley R."/>
            <person name="Wiebenga A."/>
            <person name="Aguilar-Osorio G."/>
            <person name="Amillis S."/>
            <person name="Uchima C.A."/>
            <person name="Anderluh G."/>
            <person name="Asadollahi M."/>
            <person name="Askin M."/>
            <person name="Barry K."/>
            <person name="Battaglia E."/>
            <person name="Bayram O."/>
            <person name="Benocci T."/>
            <person name="Braus-Stromeyer S.A."/>
            <person name="Caldana C."/>
            <person name="Canovas D."/>
            <person name="Cerqueira G.C."/>
            <person name="Chen F."/>
            <person name="Chen W."/>
            <person name="Choi C."/>
            <person name="Clum A."/>
            <person name="Dos Santos R.A."/>
            <person name="Damasio A.R."/>
            <person name="Diallinas G."/>
            <person name="Emri T."/>
            <person name="Fekete E."/>
            <person name="Flipphi M."/>
            <person name="Freyberg S."/>
            <person name="Gallo A."/>
            <person name="Gournas C."/>
            <person name="Habgood R."/>
            <person name="Hainaut M."/>
            <person name="Harispe M.L."/>
            <person name="Henrissat B."/>
            <person name="Hilden K.S."/>
            <person name="Hope R."/>
            <person name="Hossain A."/>
            <person name="Karabika E."/>
            <person name="Karaffa L."/>
            <person name="Karanyi Z."/>
            <person name="Krasevec N."/>
            <person name="Kuo A."/>
            <person name="Kusch H."/>
            <person name="LaButti K."/>
            <person name="Lagendijk E.L."/>
            <person name="Lapidus A."/>
            <person name="Levasseur A."/>
            <person name="Lindquist E."/>
            <person name="Lipzen A."/>
            <person name="Logrieco A.F."/>
            <person name="MacCabe A."/>
            <person name="Maekelae M.R."/>
            <person name="Malavazi I."/>
            <person name="Melin P."/>
            <person name="Meyer V."/>
            <person name="Mielnichuk N."/>
            <person name="Miskei M."/>
            <person name="Molnar A.P."/>
            <person name="Mule G."/>
            <person name="Ngan C.Y."/>
            <person name="Orejas M."/>
            <person name="Orosz E."/>
            <person name="Ouedraogo J.P."/>
            <person name="Overkamp K.M."/>
            <person name="Park H.-S."/>
            <person name="Perrone G."/>
            <person name="Piumi F."/>
            <person name="Punt P.J."/>
            <person name="Ram A.F."/>
            <person name="Ramon A."/>
            <person name="Rauscher S."/>
            <person name="Record E."/>
            <person name="Riano-Pachon D.M."/>
            <person name="Robert V."/>
            <person name="Roehrig J."/>
            <person name="Ruller R."/>
            <person name="Salamov A."/>
            <person name="Salih N.S."/>
            <person name="Samson R.A."/>
            <person name="Sandor E."/>
            <person name="Sanguinetti M."/>
            <person name="Schuetze T."/>
            <person name="Sepcic K."/>
            <person name="Shelest E."/>
            <person name="Sherlock G."/>
            <person name="Sophianopoulou V."/>
            <person name="Squina F.M."/>
            <person name="Sun H."/>
            <person name="Susca A."/>
            <person name="Todd R.B."/>
            <person name="Tsang A."/>
            <person name="Unkles S.E."/>
            <person name="van de Wiele N."/>
            <person name="van Rossen-Uffink D."/>
            <person name="Oliveira J.V."/>
            <person name="Vesth T.C."/>
            <person name="Visser J."/>
            <person name="Yu J.-H."/>
            <person name="Zhou M."/>
            <person name="Andersen M.R."/>
            <person name="Archer D.B."/>
            <person name="Baker S.E."/>
            <person name="Benoit I."/>
            <person name="Brakhage A.A."/>
            <person name="Braus G.H."/>
            <person name="Fischer R."/>
            <person name="Frisvad J.C."/>
            <person name="Goldman G.H."/>
            <person name="Houbraken J."/>
            <person name="Oakley B."/>
            <person name="Pocsi I."/>
            <person name="Scazzocchio C."/>
            <person name="Seiboth B."/>
            <person name="vanKuyk P.A."/>
            <person name="Wortman J."/>
            <person name="Dyer P.S."/>
            <person name="Grigoriev I.V."/>
        </authorList>
    </citation>
    <scope>NUCLEOTIDE SEQUENCE [LARGE SCALE GENOMIC DNA]</scope>
    <source>
        <strain evidence="10">CBS 506.65</strain>
    </source>
</reference>
<dbReference type="Proteomes" id="UP000184188">
    <property type="component" value="Unassembled WGS sequence"/>
</dbReference>
<dbReference type="InterPro" id="IPR045322">
    <property type="entry name" value="HECTD1/TRIP12-like"/>
</dbReference>
<feature type="compositionally biased region" description="Basic and acidic residues" evidence="7">
    <location>
        <begin position="705"/>
        <end position="717"/>
    </location>
</feature>
<sequence>MSPRITRSAARLAAEPPSTSVAAPPPPNPAAGSAPSRKRKAPTRPDRSREAPEPRNPPSPPPRRAKKQRLAAGPPSQPPAAPVGPRRGSRNRTAMSQPGPSSNPSDDIPESRATSSSSRRKSSRSSKVSQDRLSATQSPPPRRQKKRSAKANNQDLLMKDDEDDDGHEDRPSSGQRDSSPPSESNDGTNPSAFDDDDGDPFHSSLFGSRSPFGLQSTLRALSGMMSGMSSRLREILANLRMKEDPSVQLIALQELSDLLLVSNEDNLSGQFSPDPYVKELVSLMQPNEMGEENPEIMLLACRCLANLMEALRGSVANVVYGGAVPILCQKLLDIQFIDLAEQALSTLAKISVDFPASIVREGGLTACLTYLDFFPTSTQRTAVTTAANCCRNLPHDSFPVVRDVMPTLLNVLASNDPKVVEQGCLCVSRIVESFKNKPEKLEELIEPAMLKAILRLLLPGTTNLIGPHIHTQFLRVLAITSKASPRLSVELLKMDVVDTLYQILTGVSAPQSLGNSAMKMDSVLVMQALIHRPREQVLETLNVICEILPVVANRETADGVLDGSLGGVVVVGAKPSKIKDSAEKRRSLLLECKPELKRFATVLLPTLTDAYSSTVNLHVRQKVLIAQLKMLYNLDSSLIEDALRIVPYASFLAAILSQKDHPSLVSLALRCAELLFERLEHVYQHQFHREGVISEIIKLAEGRLSTEPKQAASHDSDAMDTSDTPPAGEKQTGDSGTTIGKSHQRLNRDEDAESDDNVDGEDDDDQEDDRDDDNDDMSESETSSSFSGHRILVNTDDAINDLVIQDARAFVALYESSKSRDEHEKALEILTELQHLAADLSSCYLVHGGEDGEEGLRLFKQLASYFDGDALESITSSELLNSGIIQVLLDIFHGSASTATRNARAAFLHAFMGSAISEQAQSQSTATTAFSVLIQKLQSLLSRTEHFEVITVNHNSLENTRSNATYMLGKQLRLKLLADEDSQIPRPYRNIMVSIHAIATFKSLDDFLHPRISLSDRPRSSRNRNSLLSQIAEAARLRDQLTGSGNAAEHDAAPLSSSSATHPDHPGSQPGHRPPQSESRERPARTRRSGRHLGPSDDADEQGEEPLECADEKHLSEDEDELDDDDEDGAEDEELNAIVDDLEDELSDDNIQDPTAVNMEVASTGKVTARKEDGTRVATPSQSTPMSKSSVSASTPTPPAGNSSLAMAGRPFASYAAAMASTPQDWHIEFSVDDTPVCNETTIYRAIHHNREHLEDSNARNVWSAIHTVKFKRVPGPPPPEPSTLASAVTGPSTEDTPDMPVSLSKDTTTAPILRLLSVLHEINATLDDTLAEHKELGPLTPEPLAQFINTKLTAKLNRQLEEPLIVASSCLPSWSEDLTRLFPFLFPFETRHLFLQSTAFGYSRAMMRWQSSQGTEDSRRDQRRDDRPFLGRLQRQKVRISRTRILESAMKVMELYGSSPSVLEVEYFEEVGTGLGPTLEFYSTVSKEFSKRKLRIWRDGDSSAGDEYAFGKRGLFPAPMSDDQATQESGKKQLQLFKMLGKFVARSMLDSRIIDVSFNPTFFRIAGNPSMVQPSLGTVKTVDKDLANSLLLLKRFAQAKKSVDDNKSIPPSQKALVLAEIAIDDVQVEDLGLDFTLPGYPAIELIKDGSNIPVTIENVGFYVERVVDMTLGSGVQRQVDAFRQGFSQVFPYSALRAFTPNELVMLFGRTEEDWAIETLMESIKADHGFNMDSKSVRNLLQTMSELSTQQRRDFLQFVTGSPKLPIGGFKSLTPIFTVVCRPSEPPYTPDDYLPSVMTCVNYLKLPDYSSLDVLRERLSVAIKEGQGAFHLS</sequence>
<keyword evidence="5 6" id="KW-0833">Ubl conjugation pathway</keyword>
<dbReference type="PROSITE" id="PS50237">
    <property type="entry name" value="HECT"/>
    <property type="match status" value="1"/>
</dbReference>
<dbReference type="SUPFAM" id="SSF56204">
    <property type="entry name" value="Hect, E3 ligase catalytic domain"/>
    <property type="match status" value="1"/>
</dbReference>
<gene>
    <name evidence="9" type="ORF">ASPZODRAFT_2109720</name>
</gene>
<feature type="region of interest" description="Disordered" evidence="7">
    <location>
        <begin position="705"/>
        <end position="789"/>
    </location>
</feature>
<feature type="compositionally biased region" description="Acidic residues" evidence="7">
    <location>
        <begin position="1097"/>
        <end position="1109"/>
    </location>
</feature>
<organism evidence="9 10">
    <name type="scientific">Penicilliopsis zonata CBS 506.65</name>
    <dbReference type="NCBI Taxonomy" id="1073090"/>
    <lineage>
        <taxon>Eukaryota</taxon>
        <taxon>Fungi</taxon>
        <taxon>Dikarya</taxon>
        <taxon>Ascomycota</taxon>
        <taxon>Pezizomycotina</taxon>
        <taxon>Eurotiomycetes</taxon>
        <taxon>Eurotiomycetidae</taxon>
        <taxon>Eurotiales</taxon>
        <taxon>Aspergillaceae</taxon>
        <taxon>Penicilliopsis</taxon>
    </lineage>
</organism>
<dbReference type="Pfam" id="PF25579">
    <property type="entry name" value="TPR_TRIP12_N"/>
    <property type="match status" value="1"/>
</dbReference>
<feature type="compositionally biased region" description="Polar residues" evidence="7">
    <location>
        <begin position="1284"/>
        <end position="1295"/>
    </location>
</feature>
<dbReference type="Gene3D" id="3.30.2410.10">
    <property type="entry name" value="Hect, E3 ligase catalytic domain"/>
    <property type="match status" value="1"/>
</dbReference>
<feature type="compositionally biased region" description="Low complexity" evidence="7">
    <location>
        <begin position="13"/>
        <end position="22"/>
    </location>
</feature>
<evidence type="ECO:0000256" key="2">
    <source>
        <dbReference type="ARBA" id="ARBA00006331"/>
    </source>
</evidence>
<feature type="compositionally biased region" description="Basic and acidic residues" evidence="7">
    <location>
        <begin position="43"/>
        <end position="53"/>
    </location>
</feature>
<dbReference type="SMART" id="SM00119">
    <property type="entry name" value="HECTc"/>
    <property type="match status" value="1"/>
</dbReference>
<feature type="compositionally biased region" description="Acidic residues" evidence="7">
    <location>
        <begin position="750"/>
        <end position="779"/>
    </location>
</feature>
<feature type="compositionally biased region" description="Polar residues" evidence="7">
    <location>
        <begin position="91"/>
        <end position="105"/>
    </location>
</feature>
<keyword evidence="10" id="KW-1185">Reference proteome</keyword>
<dbReference type="CDD" id="cd00078">
    <property type="entry name" value="HECTc"/>
    <property type="match status" value="1"/>
</dbReference>
<dbReference type="GO" id="GO:0043161">
    <property type="term" value="P:proteasome-mediated ubiquitin-dependent protein catabolic process"/>
    <property type="evidence" value="ECO:0007669"/>
    <property type="project" value="TreeGrafter"/>
</dbReference>
<comment type="similarity">
    <text evidence="2">Belongs to the UPL family. K-HECT subfamily.</text>
</comment>
<dbReference type="InterPro" id="IPR016024">
    <property type="entry name" value="ARM-type_fold"/>
</dbReference>
<dbReference type="Gene3D" id="3.30.2160.10">
    <property type="entry name" value="Hect, E3 ligase catalytic domain"/>
    <property type="match status" value="1"/>
</dbReference>
<dbReference type="InterPro" id="IPR057948">
    <property type="entry name" value="TPR_TRIP12_N"/>
</dbReference>
<evidence type="ECO:0000313" key="10">
    <source>
        <dbReference type="Proteomes" id="UP000184188"/>
    </source>
</evidence>
<dbReference type="GO" id="GO:0000209">
    <property type="term" value="P:protein polyubiquitination"/>
    <property type="evidence" value="ECO:0007669"/>
    <property type="project" value="TreeGrafter"/>
</dbReference>
<dbReference type="OrthoDB" id="423283at2759"/>
<evidence type="ECO:0000256" key="4">
    <source>
        <dbReference type="ARBA" id="ARBA00022679"/>
    </source>
</evidence>
<evidence type="ECO:0000256" key="5">
    <source>
        <dbReference type="ARBA" id="ARBA00022786"/>
    </source>
</evidence>
<feature type="compositionally biased region" description="Low complexity" evidence="7">
    <location>
        <begin position="125"/>
        <end position="134"/>
    </location>
</feature>
<name>A0A1L9SDX2_9EURO</name>
<keyword evidence="4" id="KW-0808">Transferase</keyword>
<dbReference type="EMBL" id="KV878345">
    <property type="protein sequence ID" value="OJJ45342.1"/>
    <property type="molecule type" value="Genomic_DNA"/>
</dbReference>
<dbReference type="PANTHER" id="PTHR45670">
    <property type="entry name" value="E3 UBIQUITIN-PROTEIN LIGASE TRIP12"/>
    <property type="match status" value="1"/>
</dbReference>
<evidence type="ECO:0000256" key="3">
    <source>
        <dbReference type="ARBA" id="ARBA00012485"/>
    </source>
</evidence>
<dbReference type="InterPro" id="IPR011989">
    <property type="entry name" value="ARM-like"/>
</dbReference>
<evidence type="ECO:0000256" key="7">
    <source>
        <dbReference type="SAM" id="MobiDB-lite"/>
    </source>
</evidence>